<evidence type="ECO:0000313" key="10">
    <source>
        <dbReference type="Proteomes" id="UP000521872"/>
    </source>
</evidence>
<dbReference type="GO" id="GO:0003677">
    <property type="term" value="F:DNA binding"/>
    <property type="evidence" value="ECO:0007669"/>
    <property type="project" value="UniProtKB-KW"/>
</dbReference>
<feature type="region of interest" description="Disordered" evidence="5">
    <location>
        <begin position="351"/>
        <end position="444"/>
    </location>
</feature>
<feature type="domain" description="Mating-type protein C-terminal" evidence="8">
    <location>
        <begin position="396"/>
        <end position="601"/>
    </location>
</feature>
<dbReference type="CDD" id="cd00086">
    <property type="entry name" value="homeodomain"/>
    <property type="match status" value="1"/>
</dbReference>
<evidence type="ECO:0000259" key="6">
    <source>
        <dbReference type="Pfam" id="PF05920"/>
    </source>
</evidence>
<keyword evidence="4" id="KW-0539">Nucleus</keyword>
<keyword evidence="2" id="KW-0238">DNA-binding</keyword>
<evidence type="ECO:0000256" key="3">
    <source>
        <dbReference type="ARBA" id="ARBA00023155"/>
    </source>
</evidence>
<evidence type="ECO:0000259" key="8">
    <source>
        <dbReference type="Pfam" id="PF12737"/>
    </source>
</evidence>
<feature type="region of interest" description="Disordered" evidence="5">
    <location>
        <begin position="259"/>
        <end position="327"/>
    </location>
</feature>
<dbReference type="InterPro" id="IPR009057">
    <property type="entry name" value="Homeodomain-like_sf"/>
</dbReference>
<sequence>MTDLSINQSLQECLDQFFSSLQNGGESLHLFLDKWSTFSESVRRGRDKLQQKTLLSVHNFATMVHMVTSDVLQLEEKSNCICREIDADITTILDKEFPNLAIEDKSSTSHSEASDPAYVRPSYIWLLSNLHNPYPSKDFKKQIAQESNCSLKDVDTWFVEARKRIGWNRLRKAHFANNQEAMLSSAAQVLIPEVLTLKCPPTQSSSSSICGQIRVEFTAMVDKAQSLYPHIIAEIRNAQVSLGVTSDVLVALPDPGASYPTPRSTPDYSPEVPLSSPSVHDPLPVSSVKRRRSSCDSAQDKEHSIRSQKRRRLGRPDDHIISLPSPATTVELHSDGIEDNLVHLSETTVSLQFQSSTSDPCKTPALKRKRSTNDAQNARPRQGPVTSYNMPHPEVRPTASEKTQYNNFAHAASSLPSSATNATSMKRKRRLSDGGKEQTKRPNNARCIARLQTVSDPLPLPIRLQECPEEIPIPERRLGDIIPSSVDPPSAMLNGGVALEVQSHQYGFCAQKSSVQQPSADFLSEATSLNAADPSIAQKLIVSQELSLDAICGTPPFDFFDFTQASRNQFNLLPSPSPEDAYNFVAPIQNLDASSGLGYSYNPEPQIFSSVYENNFHGHTSYTSPFDGIQAKRVRVQALKAELRMLEGEIYSR</sequence>
<comment type="similarity">
    <text evidence="1">Belongs to the TALE/M-ATYP homeobox family.</text>
</comment>
<dbReference type="AlphaFoldDB" id="A0A8H4R6N1"/>
<accession>A0A8H4R6N1</accession>
<keyword evidence="10" id="KW-1185">Reference proteome</keyword>
<evidence type="ECO:0000259" key="7">
    <source>
        <dbReference type="Pfam" id="PF12731"/>
    </source>
</evidence>
<dbReference type="Pfam" id="PF05920">
    <property type="entry name" value="Homeobox_KN"/>
    <property type="match status" value="1"/>
</dbReference>
<feature type="domain" description="Mating-type protein A-alpha/beta 1 N-terminal" evidence="7">
    <location>
        <begin position="3"/>
        <end position="84"/>
    </location>
</feature>
<proteinExistence type="inferred from homology"/>
<dbReference type="InterPro" id="IPR001356">
    <property type="entry name" value="HD"/>
</dbReference>
<dbReference type="GO" id="GO:0006355">
    <property type="term" value="P:regulation of DNA-templated transcription"/>
    <property type="evidence" value="ECO:0007669"/>
    <property type="project" value="InterPro"/>
</dbReference>
<protein>
    <submittedName>
        <fullName evidence="9">Uncharacterized protein</fullName>
    </submittedName>
</protein>
<feature type="compositionally biased region" description="Polar residues" evidence="5">
    <location>
        <begin position="351"/>
        <end position="360"/>
    </location>
</feature>
<dbReference type="InterPro" id="IPR008422">
    <property type="entry name" value="KN_HD"/>
</dbReference>
<dbReference type="InterPro" id="IPR024333">
    <property type="entry name" value="Mating-type_A-alpha/beta_1_N"/>
</dbReference>
<dbReference type="Pfam" id="PF12737">
    <property type="entry name" value="Mating_C"/>
    <property type="match status" value="2"/>
</dbReference>
<feature type="domain" description="Mating-type protein C-terminal" evidence="8">
    <location>
        <begin position="257"/>
        <end position="392"/>
    </location>
</feature>
<feature type="domain" description="KN homeodomain" evidence="6">
    <location>
        <begin position="125"/>
        <end position="164"/>
    </location>
</feature>
<name>A0A8H4R6N1_9AGAR</name>
<comment type="caution">
    <text evidence="9">The sequence shown here is derived from an EMBL/GenBank/DDBJ whole genome shotgun (WGS) entry which is preliminary data.</text>
</comment>
<organism evidence="9 10">
    <name type="scientific">Agrocybe pediades</name>
    <dbReference type="NCBI Taxonomy" id="84607"/>
    <lineage>
        <taxon>Eukaryota</taxon>
        <taxon>Fungi</taxon>
        <taxon>Dikarya</taxon>
        <taxon>Basidiomycota</taxon>
        <taxon>Agaricomycotina</taxon>
        <taxon>Agaricomycetes</taxon>
        <taxon>Agaricomycetidae</taxon>
        <taxon>Agaricales</taxon>
        <taxon>Agaricineae</taxon>
        <taxon>Strophariaceae</taxon>
        <taxon>Agrocybe</taxon>
    </lineage>
</organism>
<dbReference type="Gene3D" id="1.10.10.60">
    <property type="entry name" value="Homeodomain-like"/>
    <property type="match status" value="1"/>
</dbReference>
<dbReference type="EMBL" id="JAACJL010000001">
    <property type="protein sequence ID" value="KAF4623343.1"/>
    <property type="molecule type" value="Genomic_DNA"/>
</dbReference>
<evidence type="ECO:0000256" key="4">
    <source>
        <dbReference type="ARBA" id="ARBA00023242"/>
    </source>
</evidence>
<dbReference type="InterPro" id="IPR024441">
    <property type="entry name" value="Homeodomain1_C"/>
</dbReference>
<dbReference type="SUPFAM" id="SSF46689">
    <property type="entry name" value="Homeodomain-like"/>
    <property type="match status" value="1"/>
</dbReference>
<evidence type="ECO:0000256" key="1">
    <source>
        <dbReference type="ARBA" id="ARBA00005800"/>
    </source>
</evidence>
<reference evidence="9 10" key="1">
    <citation type="submission" date="2019-12" db="EMBL/GenBank/DDBJ databases">
        <authorList>
            <person name="Floudas D."/>
            <person name="Bentzer J."/>
            <person name="Ahren D."/>
            <person name="Johansson T."/>
            <person name="Persson P."/>
            <person name="Tunlid A."/>
        </authorList>
    </citation>
    <scope>NUCLEOTIDE SEQUENCE [LARGE SCALE GENOMIC DNA]</scope>
    <source>
        <strain evidence="9 10">CBS 102.39</strain>
    </source>
</reference>
<gene>
    <name evidence="9" type="ORF">D9613_002220</name>
</gene>
<evidence type="ECO:0000313" key="9">
    <source>
        <dbReference type="EMBL" id="KAF4623343.1"/>
    </source>
</evidence>
<keyword evidence="3" id="KW-0371">Homeobox</keyword>
<evidence type="ECO:0000256" key="5">
    <source>
        <dbReference type="SAM" id="MobiDB-lite"/>
    </source>
</evidence>
<dbReference type="Proteomes" id="UP000521872">
    <property type="component" value="Unassembled WGS sequence"/>
</dbReference>
<evidence type="ECO:0000256" key="2">
    <source>
        <dbReference type="ARBA" id="ARBA00023125"/>
    </source>
</evidence>
<feature type="compositionally biased region" description="Basic and acidic residues" evidence="5">
    <location>
        <begin position="431"/>
        <end position="440"/>
    </location>
</feature>
<dbReference type="Pfam" id="PF12731">
    <property type="entry name" value="Mating_N"/>
    <property type="match status" value="1"/>
</dbReference>
<feature type="compositionally biased region" description="Polar residues" evidence="5">
    <location>
        <begin position="414"/>
        <end position="424"/>
    </location>
</feature>